<reference evidence="3" key="1">
    <citation type="submission" date="2023-07" db="EMBL/GenBank/DDBJ databases">
        <title>30 novel species of actinomycetes from the DSMZ collection.</title>
        <authorList>
            <person name="Nouioui I."/>
        </authorList>
    </citation>
    <scope>NUCLEOTIDE SEQUENCE [LARGE SCALE GENOMIC DNA]</scope>
    <source>
        <strain evidence="3">DSM 44399</strain>
    </source>
</reference>
<dbReference type="InterPro" id="IPR006644">
    <property type="entry name" value="Cadg"/>
</dbReference>
<comment type="caution">
    <text evidence="2">The sequence shown here is derived from an EMBL/GenBank/DDBJ whole genome shotgun (WGS) entry which is preliminary data.</text>
</comment>
<dbReference type="Gene3D" id="2.60.40.10">
    <property type="entry name" value="Immunoglobulins"/>
    <property type="match status" value="1"/>
</dbReference>
<dbReference type="Pfam" id="PF05345">
    <property type="entry name" value="He_PIG"/>
    <property type="match status" value="1"/>
</dbReference>
<evidence type="ECO:0000313" key="2">
    <source>
        <dbReference type="EMBL" id="MDT0263909.1"/>
    </source>
</evidence>
<dbReference type="SUPFAM" id="SSF49313">
    <property type="entry name" value="Cadherin-like"/>
    <property type="match status" value="1"/>
</dbReference>
<dbReference type="InterPro" id="IPR013783">
    <property type="entry name" value="Ig-like_fold"/>
</dbReference>
<keyword evidence="3" id="KW-1185">Reference proteome</keyword>
<dbReference type="SMART" id="SM00736">
    <property type="entry name" value="CADG"/>
    <property type="match status" value="1"/>
</dbReference>
<dbReference type="Proteomes" id="UP001183176">
    <property type="component" value="Unassembled WGS sequence"/>
</dbReference>
<evidence type="ECO:0000313" key="3">
    <source>
        <dbReference type="Proteomes" id="UP001183176"/>
    </source>
</evidence>
<dbReference type="InterPro" id="IPR015919">
    <property type="entry name" value="Cadherin-like_sf"/>
</dbReference>
<name>A0ABU2JG00_9ACTN</name>
<dbReference type="EMBL" id="JAVREH010000058">
    <property type="protein sequence ID" value="MDT0263909.1"/>
    <property type="molecule type" value="Genomic_DNA"/>
</dbReference>
<feature type="domain" description="Dystroglycan-type cadherin-like" evidence="1">
    <location>
        <begin position="161"/>
        <end position="251"/>
    </location>
</feature>
<protein>
    <submittedName>
        <fullName evidence="2">Ig domain-containing protein</fullName>
    </submittedName>
</protein>
<dbReference type="Gene3D" id="2.60.120.260">
    <property type="entry name" value="Galactose-binding domain-like"/>
    <property type="match status" value="1"/>
</dbReference>
<organism evidence="2 3">
    <name type="scientific">Jatrophihabitans lederbergiae</name>
    <dbReference type="NCBI Taxonomy" id="3075547"/>
    <lineage>
        <taxon>Bacteria</taxon>
        <taxon>Bacillati</taxon>
        <taxon>Actinomycetota</taxon>
        <taxon>Actinomycetes</taxon>
        <taxon>Jatrophihabitantales</taxon>
        <taxon>Jatrophihabitantaceae</taxon>
        <taxon>Jatrophihabitans</taxon>
    </lineage>
</organism>
<dbReference type="RefSeq" id="WP_311425052.1">
    <property type="nucleotide sequence ID" value="NZ_JAVREH010000058.1"/>
</dbReference>
<sequence length="400" mass="40610">MKTGTDADAGRVTLQSTTPTTIAGLASLSAPASLPANNRVLPTEATVFRLSATMTQYKLEADSDYHLVLSDGSGHTMIAEIPDPACVGAGSPLAGSIQKARGEFDAKYTATGSFQTANTAVTVTGVGFFDFLHGQTGVAPNGIELHSVLDVQFGTAGSNTVTVTNPGSKTTTVGTATSLQVSASDSASGQTLTYAASGLPTGLAINTTSGLVSGTPTTAGTYTVTLRATDSTGASGSASFTWTVAGSGSGCTGQKLGNPGFETGTAPPWTASTGIISNSTAEPAHTGTWDAWLDGYGSAATDTLSQPVTIPAGCHASLSFWLHIDTAETTTSTAYDTLTVKIGTTVLATYSNLQHNTGYLAKTFDVSSYAGQNPTLTYTATEDSQKQTSFVLDDIAVTLS</sequence>
<accession>A0ABU2JG00</accession>
<proteinExistence type="predicted"/>
<evidence type="ECO:0000259" key="1">
    <source>
        <dbReference type="SMART" id="SM00736"/>
    </source>
</evidence>
<gene>
    <name evidence="2" type="ORF">RM423_21265</name>
</gene>